<sequence>MSEQEEWWTHFADVMVPDYRENWTPLVGHLMDELDITEDEAWRYIHARNMHLVLNHLSGMLHAYNQVVQIQTELREECGPILEAAQREIEDLGDEPWRDSA</sequence>
<dbReference type="AlphaFoldDB" id="A0AAE4ZCB0"/>
<accession>A0AAE4ZCB0</accession>
<comment type="caution">
    <text evidence="1">The sequence shown here is derived from an EMBL/GenBank/DDBJ whole genome shotgun (WGS) entry which is preliminary data.</text>
</comment>
<dbReference type="Proteomes" id="UP000702544">
    <property type="component" value="Unassembled WGS sequence"/>
</dbReference>
<proteinExistence type="predicted"/>
<dbReference type="EMBL" id="JAACAK010000148">
    <property type="protein sequence ID" value="NIR76767.1"/>
    <property type="molecule type" value="Genomic_DNA"/>
</dbReference>
<evidence type="ECO:0000313" key="1">
    <source>
        <dbReference type="EMBL" id="NIR76767.1"/>
    </source>
</evidence>
<protein>
    <submittedName>
        <fullName evidence="1">Uncharacterized protein</fullName>
    </submittedName>
</protein>
<gene>
    <name evidence="1" type="ORF">GWO12_16950</name>
</gene>
<evidence type="ECO:0000313" key="2">
    <source>
        <dbReference type="Proteomes" id="UP000702544"/>
    </source>
</evidence>
<name>A0AAE4ZCB0_9BACT</name>
<organism evidence="1 2">
    <name type="scientific">Candidatus Kutchimonas denitrificans</name>
    <dbReference type="NCBI Taxonomy" id="3056748"/>
    <lineage>
        <taxon>Bacteria</taxon>
        <taxon>Pseudomonadati</taxon>
        <taxon>Gemmatimonadota</taxon>
        <taxon>Gemmatimonadia</taxon>
        <taxon>Candidatus Palauibacterales</taxon>
        <taxon>Candidatus Palauibacteraceae</taxon>
        <taxon>Candidatus Kutchimonas</taxon>
    </lineage>
</organism>
<reference evidence="1 2" key="1">
    <citation type="submission" date="2020-01" db="EMBL/GenBank/DDBJ databases">
        <title>Genomes assembled from Gulf of Kutch pelagic sediment metagenomes.</title>
        <authorList>
            <person name="Chandrashekar M."/>
            <person name="Mahajan M.S."/>
            <person name="Dave K.J."/>
            <person name="Vatsa P."/>
            <person name="Nathani N.M."/>
        </authorList>
    </citation>
    <scope>NUCLEOTIDE SEQUENCE [LARGE SCALE GENOMIC DNA]</scope>
    <source>
        <strain evidence="1">KS3-K002</strain>
    </source>
</reference>